<feature type="binding site" evidence="2">
    <location>
        <position position="133"/>
    </location>
    <ligand>
        <name>Fe cation</name>
        <dbReference type="ChEBI" id="CHEBI:24875"/>
    </ligand>
</feature>
<dbReference type="NCBIfam" id="TIGR00079">
    <property type="entry name" value="pept_deformyl"/>
    <property type="match status" value="1"/>
</dbReference>
<dbReference type="NCBIfam" id="NF001159">
    <property type="entry name" value="PRK00150.1-3"/>
    <property type="match status" value="1"/>
</dbReference>
<dbReference type="InterPro" id="IPR023635">
    <property type="entry name" value="Peptide_deformylase"/>
</dbReference>
<dbReference type="Pfam" id="PF01327">
    <property type="entry name" value="Pep_deformylase"/>
    <property type="match status" value="1"/>
</dbReference>
<organism evidence="3 4">
    <name type="scientific">Vogesella facilis</name>
    <dbReference type="NCBI Taxonomy" id="1655232"/>
    <lineage>
        <taxon>Bacteria</taxon>
        <taxon>Pseudomonadati</taxon>
        <taxon>Pseudomonadota</taxon>
        <taxon>Betaproteobacteria</taxon>
        <taxon>Neisseriales</taxon>
        <taxon>Chromobacteriaceae</taxon>
        <taxon>Vogesella</taxon>
    </lineage>
</organism>
<feature type="binding site" evidence="2">
    <location>
        <position position="91"/>
    </location>
    <ligand>
        <name>Fe cation</name>
        <dbReference type="ChEBI" id="CHEBI:24875"/>
    </ligand>
</feature>
<dbReference type="InterPro" id="IPR036821">
    <property type="entry name" value="Peptide_deformylase_sf"/>
</dbReference>
<dbReference type="SUPFAM" id="SSF56420">
    <property type="entry name" value="Peptide deformylase"/>
    <property type="match status" value="1"/>
</dbReference>
<dbReference type="EC" id="3.5.1.88" evidence="2"/>
<dbReference type="PANTHER" id="PTHR10458">
    <property type="entry name" value="PEPTIDE DEFORMYLASE"/>
    <property type="match status" value="1"/>
</dbReference>
<dbReference type="GO" id="GO:0042586">
    <property type="term" value="F:peptide deformylase activity"/>
    <property type="evidence" value="ECO:0007669"/>
    <property type="project" value="UniProtKB-EC"/>
</dbReference>
<evidence type="ECO:0000313" key="4">
    <source>
        <dbReference type="Proteomes" id="UP001595741"/>
    </source>
</evidence>
<gene>
    <name evidence="2 3" type="primary">def</name>
    <name evidence="3" type="ORF">ACFOLG_00865</name>
</gene>
<sequence length="166" mass="18600">MSIRPILSLRDACLRQPAQPVTDFSAVQPLIDDLLDTLYATTNAVGLAAPQLGESLALAVVDVSARRDAPLLLINPQLLDSSGYDVNREGCLSVPGVRAKVGRANRITLRAQDRVGCWQQYQAADFLAAAIQHELEHLAGRVFIDHLPRWRQCWLYWRHPQWRRPG</sequence>
<keyword evidence="2" id="KW-0479">Metal-binding</keyword>
<dbReference type="RefSeq" id="WP_386087438.1">
    <property type="nucleotide sequence ID" value="NZ_JBHRXN010000001.1"/>
</dbReference>
<comment type="caution">
    <text evidence="3">The sequence shown here is derived from an EMBL/GenBank/DDBJ whole genome shotgun (WGS) entry which is preliminary data.</text>
</comment>
<dbReference type="PIRSF" id="PIRSF004749">
    <property type="entry name" value="Pep_def"/>
    <property type="match status" value="1"/>
</dbReference>
<evidence type="ECO:0000256" key="1">
    <source>
        <dbReference type="ARBA" id="ARBA00010759"/>
    </source>
</evidence>
<accession>A0ABV7RB03</accession>
<keyword evidence="2" id="KW-0408">Iron</keyword>
<dbReference type="PANTHER" id="PTHR10458:SF22">
    <property type="entry name" value="PEPTIDE DEFORMYLASE"/>
    <property type="match status" value="1"/>
</dbReference>
<keyword evidence="2 3" id="KW-0378">Hydrolase</keyword>
<comment type="function">
    <text evidence="2">Removes the formyl group from the N-terminal Met of newly synthesized proteins. Requires at least a dipeptide for an efficient rate of reaction. N-terminal L-methionine is a prerequisite for activity but the enzyme has broad specificity at other positions.</text>
</comment>
<dbReference type="Proteomes" id="UP001595741">
    <property type="component" value="Unassembled WGS sequence"/>
</dbReference>
<evidence type="ECO:0000313" key="3">
    <source>
        <dbReference type="EMBL" id="MFC3530728.1"/>
    </source>
</evidence>
<comment type="catalytic activity">
    <reaction evidence="2">
        <text>N-terminal N-formyl-L-methionyl-[peptide] + H2O = N-terminal L-methionyl-[peptide] + formate</text>
        <dbReference type="Rhea" id="RHEA:24420"/>
        <dbReference type="Rhea" id="RHEA-COMP:10639"/>
        <dbReference type="Rhea" id="RHEA-COMP:10640"/>
        <dbReference type="ChEBI" id="CHEBI:15377"/>
        <dbReference type="ChEBI" id="CHEBI:15740"/>
        <dbReference type="ChEBI" id="CHEBI:49298"/>
        <dbReference type="ChEBI" id="CHEBI:64731"/>
        <dbReference type="EC" id="3.5.1.88"/>
    </reaction>
</comment>
<dbReference type="HAMAP" id="MF_00163">
    <property type="entry name" value="Pep_deformylase"/>
    <property type="match status" value="1"/>
</dbReference>
<proteinExistence type="inferred from homology"/>
<reference evidence="4" key="1">
    <citation type="journal article" date="2019" name="Int. J. Syst. Evol. Microbiol.">
        <title>The Global Catalogue of Microorganisms (GCM) 10K type strain sequencing project: providing services to taxonomists for standard genome sequencing and annotation.</title>
        <authorList>
            <consortium name="The Broad Institute Genomics Platform"/>
            <consortium name="The Broad Institute Genome Sequencing Center for Infectious Disease"/>
            <person name="Wu L."/>
            <person name="Ma J."/>
        </authorList>
    </citation>
    <scope>NUCLEOTIDE SEQUENCE [LARGE SCALE GENOMIC DNA]</scope>
    <source>
        <strain evidence="4">KCTC 42742</strain>
    </source>
</reference>
<protein>
    <recommendedName>
        <fullName evidence="2">Peptide deformylase</fullName>
        <shortName evidence="2">PDF</shortName>
        <ecNumber evidence="2">3.5.1.88</ecNumber>
    </recommendedName>
    <alternativeName>
        <fullName evidence="2">Polypeptide deformylase</fullName>
    </alternativeName>
</protein>
<dbReference type="EMBL" id="JBHRXN010000001">
    <property type="protein sequence ID" value="MFC3530728.1"/>
    <property type="molecule type" value="Genomic_DNA"/>
</dbReference>
<dbReference type="CDD" id="cd00487">
    <property type="entry name" value="Pep_deformylase"/>
    <property type="match status" value="1"/>
</dbReference>
<evidence type="ECO:0000256" key="2">
    <source>
        <dbReference type="HAMAP-Rule" id="MF_00163"/>
    </source>
</evidence>
<keyword evidence="2" id="KW-0648">Protein biosynthesis</keyword>
<dbReference type="Gene3D" id="3.90.45.10">
    <property type="entry name" value="Peptide deformylase"/>
    <property type="match status" value="1"/>
</dbReference>
<keyword evidence="4" id="KW-1185">Reference proteome</keyword>
<dbReference type="PRINTS" id="PR01576">
    <property type="entry name" value="PDEFORMYLASE"/>
</dbReference>
<comment type="cofactor">
    <cofactor evidence="2">
        <name>Fe(2+)</name>
        <dbReference type="ChEBI" id="CHEBI:29033"/>
    </cofactor>
    <text evidence="2">Binds 1 Fe(2+) ion.</text>
</comment>
<feature type="binding site" evidence="2">
    <location>
        <position position="137"/>
    </location>
    <ligand>
        <name>Fe cation</name>
        <dbReference type="ChEBI" id="CHEBI:24875"/>
    </ligand>
</feature>
<comment type="similarity">
    <text evidence="1 2">Belongs to the polypeptide deformylase family.</text>
</comment>
<name>A0ABV7RB03_9NEIS</name>
<feature type="active site" evidence="2">
    <location>
        <position position="134"/>
    </location>
</feature>